<protein>
    <submittedName>
        <fullName evidence="2">Host attachment protein</fullName>
    </submittedName>
</protein>
<dbReference type="Pfam" id="PF10116">
    <property type="entry name" value="Host_attach"/>
    <property type="match status" value="1"/>
</dbReference>
<comment type="caution">
    <text evidence="2">The sequence shown here is derived from an EMBL/GenBank/DDBJ whole genome shotgun (WGS) entry which is preliminary data.</text>
</comment>
<dbReference type="Proteomes" id="UP001564408">
    <property type="component" value="Unassembled WGS sequence"/>
</dbReference>
<evidence type="ECO:0000313" key="3">
    <source>
        <dbReference type="Proteomes" id="UP001564408"/>
    </source>
</evidence>
<evidence type="ECO:0000256" key="1">
    <source>
        <dbReference type="SAM" id="MobiDB-lite"/>
    </source>
</evidence>
<accession>A0ABV4BCT8</accession>
<reference evidence="2 3" key="1">
    <citation type="submission" date="2024-05" db="EMBL/GenBank/DDBJ databases">
        <title>Genome Sequence and Characterization of the New Strain Purple Sulfur Bacterium of Genus Thioalkalicoccus.</title>
        <authorList>
            <person name="Bryantseva I.A."/>
            <person name="Kyndt J.A."/>
            <person name="Imhoff J.F."/>
        </authorList>
    </citation>
    <scope>NUCLEOTIDE SEQUENCE [LARGE SCALE GENOMIC DNA]</scope>
    <source>
        <strain evidence="2 3">Um2</strain>
    </source>
</reference>
<sequence length="144" mass="16052">MATWVLVADNSRARFFSAEKPASPLIEFRDLAHPEGRLHEGDLVTDKGGRDRNPANGVLHGLEPGTTRKQDEAERFSQIVGEELEAARSRGELTKLYIVAAPAFLGLLRRQQSSALRQLIVSEIDKNLTTQDSSSIRRQLPDYL</sequence>
<dbReference type="RefSeq" id="WP_369665697.1">
    <property type="nucleotide sequence ID" value="NZ_JBDKXB010000002.1"/>
</dbReference>
<keyword evidence="3" id="KW-1185">Reference proteome</keyword>
<proteinExistence type="predicted"/>
<evidence type="ECO:0000313" key="2">
    <source>
        <dbReference type="EMBL" id="MEY6431318.1"/>
    </source>
</evidence>
<dbReference type="EMBL" id="JBDKXB010000002">
    <property type="protein sequence ID" value="MEY6431318.1"/>
    <property type="molecule type" value="Genomic_DNA"/>
</dbReference>
<gene>
    <name evidence="2" type="ORF">ABC977_02730</name>
</gene>
<organism evidence="2 3">
    <name type="scientific">Thioalkalicoccus limnaeus</name>
    <dbReference type="NCBI Taxonomy" id="120681"/>
    <lineage>
        <taxon>Bacteria</taxon>
        <taxon>Pseudomonadati</taxon>
        <taxon>Pseudomonadota</taxon>
        <taxon>Gammaproteobacteria</taxon>
        <taxon>Chromatiales</taxon>
        <taxon>Chromatiaceae</taxon>
        <taxon>Thioalkalicoccus</taxon>
    </lineage>
</organism>
<dbReference type="InterPro" id="IPR019291">
    <property type="entry name" value="Host_attachment_protein"/>
</dbReference>
<feature type="compositionally biased region" description="Basic and acidic residues" evidence="1">
    <location>
        <begin position="39"/>
        <end position="53"/>
    </location>
</feature>
<feature type="region of interest" description="Disordered" evidence="1">
    <location>
        <begin position="39"/>
        <end position="72"/>
    </location>
</feature>
<name>A0ABV4BCT8_9GAMM</name>